<sequence length="408" mass="44741">MKRCNWLLCLLGSAWCSSAALAQDVELHAYIDGRLVAAPDETSWTKGGLGKTRFGGGGTDAQFGGAAVVGTAQLTSALLALAEIQLQTTDRPTVSVIEAYLRYRPVSLNRWRWSMQAGAFLPPISLENDAIGWTSPWTLTPSAINSWVGEELHAVGAEGRLEWRGEVNTWELRSALFRRNDPAGNLLAVRGWSLSDLTSGLGSRLREPDATAGGDGDGDQSTARRYDPFQNIGSRMGWYANLEWHAPGLGRVRLMRYDNRADPAAHTASGVFAWHTWFTSMGASTDTGPIHWIAQAMDGATVIEPGYDNQFRTGFRSAFLLAGWNRGHWRPALRVEHFSTHKGRSDAGIPQGEHGNAVTAALNWRPRDWLRLTAEVLRIDSASTQRARLGLSSKSTITQAQLSVRLIY</sequence>
<evidence type="ECO:0000256" key="1">
    <source>
        <dbReference type="SAM" id="MobiDB-lite"/>
    </source>
</evidence>
<name>A0ABW0QNL4_9GAMM</name>
<evidence type="ECO:0000313" key="3">
    <source>
        <dbReference type="EMBL" id="MFC5525940.1"/>
    </source>
</evidence>
<dbReference type="Proteomes" id="UP001596114">
    <property type="component" value="Unassembled WGS sequence"/>
</dbReference>
<organism evidence="3 4">
    <name type="scientific">Rhodanobacter ginsengisoli</name>
    <dbReference type="NCBI Taxonomy" id="418646"/>
    <lineage>
        <taxon>Bacteria</taxon>
        <taxon>Pseudomonadati</taxon>
        <taxon>Pseudomonadota</taxon>
        <taxon>Gammaproteobacteria</taxon>
        <taxon>Lysobacterales</taxon>
        <taxon>Rhodanobacteraceae</taxon>
        <taxon>Rhodanobacter</taxon>
    </lineage>
</organism>
<protein>
    <recommendedName>
        <fullName evidence="5">Porin</fullName>
    </recommendedName>
</protein>
<feature type="region of interest" description="Disordered" evidence="1">
    <location>
        <begin position="203"/>
        <end position="226"/>
    </location>
</feature>
<feature type="signal peptide" evidence="2">
    <location>
        <begin position="1"/>
        <end position="22"/>
    </location>
</feature>
<dbReference type="EMBL" id="JBHSNF010000002">
    <property type="protein sequence ID" value="MFC5525940.1"/>
    <property type="molecule type" value="Genomic_DNA"/>
</dbReference>
<accession>A0ABW0QNL4</accession>
<keyword evidence="4" id="KW-1185">Reference proteome</keyword>
<dbReference type="RefSeq" id="WP_377319498.1">
    <property type="nucleotide sequence ID" value="NZ_JBHSNF010000002.1"/>
</dbReference>
<keyword evidence="2" id="KW-0732">Signal</keyword>
<dbReference type="InterPro" id="IPR023614">
    <property type="entry name" value="Porin_dom_sf"/>
</dbReference>
<feature type="chain" id="PRO_5047540164" description="Porin" evidence="2">
    <location>
        <begin position="23"/>
        <end position="408"/>
    </location>
</feature>
<reference evidence="4" key="1">
    <citation type="journal article" date="2019" name="Int. J. Syst. Evol. Microbiol.">
        <title>The Global Catalogue of Microorganisms (GCM) 10K type strain sequencing project: providing services to taxonomists for standard genome sequencing and annotation.</title>
        <authorList>
            <consortium name="The Broad Institute Genomics Platform"/>
            <consortium name="The Broad Institute Genome Sequencing Center for Infectious Disease"/>
            <person name="Wu L."/>
            <person name="Ma J."/>
        </authorList>
    </citation>
    <scope>NUCLEOTIDE SEQUENCE [LARGE SCALE GENOMIC DNA]</scope>
    <source>
        <strain evidence="4">CGMCC 1.16619</strain>
    </source>
</reference>
<dbReference type="Gene3D" id="2.40.160.10">
    <property type="entry name" value="Porin"/>
    <property type="match status" value="1"/>
</dbReference>
<gene>
    <name evidence="3" type="ORF">ACFPPA_09320</name>
</gene>
<evidence type="ECO:0000256" key="2">
    <source>
        <dbReference type="SAM" id="SignalP"/>
    </source>
</evidence>
<evidence type="ECO:0000313" key="4">
    <source>
        <dbReference type="Proteomes" id="UP001596114"/>
    </source>
</evidence>
<comment type="caution">
    <text evidence="3">The sequence shown here is derived from an EMBL/GenBank/DDBJ whole genome shotgun (WGS) entry which is preliminary data.</text>
</comment>
<proteinExistence type="predicted"/>
<evidence type="ECO:0008006" key="5">
    <source>
        <dbReference type="Google" id="ProtNLM"/>
    </source>
</evidence>